<protein>
    <submittedName>
        <fullName evidence="4">Glycoside hydrolase superfamily</fullName>
    </submittedName>
</protein>
<dbReference type="GO" id="GO:0050295">
    <property type="term" value="F:steryl-beta-glucosidase activity"/>
    <property type="evidence" value="ECO:0007669"/>
    <property type="project" value="TreeGrafter"/>
</dbReference>
<dbReference type="SUPFAM" id="SSF51445">
    <property type="entry name" value="(Trans)glycosidases"/>
    <property type="match status" value="1"/>
</dbReference>
<evidence type="ECO:0000256" key="1">
    <source>
        <dbReference type="ARBA" id="ARBA00022801"/>
    </source>
</evidence>
<dbReference type="GO" id="GO:1904462">
    <property type="term" value="P:ergosteryl 3-beta-D-glucoside catabolic process"/>
    <property type="evidence" value="ECO:0007669"/>
    <property type="project" value="TreeGrafter"/>
</dbReference>
<evidence type="ECO:0000259" key="3">
    <source>
        <dbReference type="Pfam" id="PF18564"/>
    </source>
</evidence>
<dbReference type="PANTHER" id="PTHR31308:SF6">
    <property type="entry name" value="GLYCOSIDE HYDROLASE FAMILY 5 C-TERMINAL DOMAIN-CONTAINING PROTEIN"/>
    <property type="match status" value="1"/>
</dbReference>
<dbReference type="EMBL" id="JAODAN010000004">
    <property type="protein sequence ID" value="KAK1924811.1"/>
    <property type="molecule type" value="Genomic_DNA"/>
</dbReference>
<sequence length="770" mass="86848">MSLDRDQIDTSHGDFLKASTDKNLPPVAVILRGVNLSSSSKFPSVQADGSGLDEAELFWDEAEKGGRDGWFVNHPLAEHELDVHFRRLVAWGFRVIRLIVTWEGLEHLPGQYDETYIDYLIRLLRRCKAHGLRVFISAHQDVFSRFTGGSGAPMWALQALGLCPRRVHQTGAAILHRQWASEGWGGVEGRAEAAENDFTHFPDMIWNTNLHRLASRHCFTMFFASHVFAPKCTIDGKPVGLWLQDKHVEAYGHLADRLAQAGDLLDGCVIGWDTMNEPHEGFIGIPNLNEIPPAQEFRKGPSPTPLQSFQLGVGQPVKDVAYDDFTSLGHKKLGKVSMTPPDAQGVWQTRAEAEAAAEQYGWRWGDEWAFWNLGGCPWAGHQVWDPELRRVTKPDYFEKDSQGKGYDFMEQFWRPHYEAYIQRIRRAHPDAITFVNPPVFGSPPDLSEDVKKGRVALSPHFYDGLTMLGKRRHKFNADAVGLQRGNVGLLDSLKIGTSNIKAGLHAQFQELKSDARRRDGIAENTSGKKEYPTLIGELGVPFDMKPTGMFGLARGKKRLDDYREPTKSMNELLAGCDGTNALSYTLWNYEPTNTHEHGDHWNGEDLSIFTLDDLEDRSVAVEPPNLRSLLLAGARGIEAWCRPYPVEAMGRVQSFTFDMSTTVFKLNIQVVSHETSALWQSREPDRIAEEGFTLIYLPFVHYLKSEEGETGDGRLVGGGEEEWEPGVRGVVDLKIVHMSVGRLEVDGQWGRWYYPLDTDREMELALRKWN</sequence>
<organism evidence="4 5">
    <name type="scientific">Papiliotrema laurentii</name>
    <name type="common">Cryptococcus laurentii</name>
    <dbReference type="NCBI Taxonomy" id="5418"/>
    <lineage>
        <taxon>Eukaryota</taxon>
        <taxon>Fungi</taxon>
        <taxon>Dikarya</taxon>
        <taxon>Basidiomycota</taxon>
        <taxon>Agaricomycotina</taxon>
        <taxon>Tremellomycetes</taxon>
        <taxon>Tremellales</taxon>
        <taxon>Rhynchogastremaceae</taxon>
        <taxon>Papiliotrema</taxon>
    </lineage>
</organism>
<dbReference type="PROSITE" id="PS00659">
    <property type="entry name" value="GLYCOSYL_HYDROL_F5"/>
    <property type="match status" value="1"/>
</dbReference>
<feature type="domain" description="Glycoside hydrolase family 5 C-terminal" evidence="3">
    <location>
        <begin position="642"/>
        <end position="705"/>
    </location>
</feature>
<dbReference type="InterPro" id="IPR052066">
    <property type="entry name" value="Glycosphingolipid_Hydrolases"/>
</dbReference>
<keyword evidence="5" id="KW-1185">Reference proteome</keyword>
<proteinExistence type="predicted"/>
<keyword evidence="1 4" id="KW-0378">Hydrolase</keyword>
<dbReference type="InterPro" id="IPR041036">
    <property type="entry name" value="GH5_C"/>
</dbReference>
<keyword evidence="2" id="KW-0326">Glycosidase</keyword>
<dbReference type="Gene3D" id="3.20.20.80">
    <property type="entry name" value="Glycosidases"/>
    <property type="match status" value="2"/>
</dbReference>
<evidence type="ECO:0000313" key="5">
    <source>
        <dbReference type="Proteomes" id="UP001182556"/>
    </source>
</evidence>
<dbReference type="Pfam" id="PF18564">
    <property type="entry name" value="Glyco_hydro_5_C"/>
    <property type="match status" value="1"/>
</dbReference>
<reference evidence="4" key="1">
    <citation type="submission" date="2023-02" db="EMBL/GenBank/DDBJ databases">
        <title>Identification and recombinant expression of a fungal hydrolase from Papiliotrema laurentii that hydrolyzes apple cutin and clears colloidal polyester polyurethane.</title>
        <authorList>
            <consortium name="DOE Joint Genome Institute"/>
            <person name="Roman V.A."/>
            <person name="Bojanowski C."/>
            <person name="Crable B.R."/>
            <person name="Wagner D.N."/>
            <person name="Hung C.S."/>
            <person name="Nadeau L.J."/>
            <person name="Schratz L."/>
            <person name="Haridas S."/>
            <person name="Pangilinan J."/>
            <person name="Lipzen A."/>
            <person name="Na H."/>
            <person name="Yan M."/>
            <person name="Ng V."/>
            <person name="Grigoriev I.V."/>
            <person name="Spatafora J.W."/>
            <person name="Barlow D."/>
            <person name="Biffinger J."/>
            <person name="Kelley-Loughnane N."/>
            <person name="Varaljay V.A."/>
            <person name="Crookes-Goodson W.J."/>
        </authorList>
    </citation>
    <scope>NUCLEOTIDE SEQUENCE</scope>
    <source>
        <strain evidence="4">5307AH</strain>
    </source>
</reference>
<dbReference type="InterPro" id="IPR018087">
    <property type="entry name" value="Glyco_hydro_5_CS"/>
</dbReference>
<evidence type="ECO:0000256" key="2">
    <source>
        <dbReference type="ARBA" id="ARBA00023295"/>
    </source>
</evidence>
<gene>
    <name evidence="4" type="ORF">DB88DRAFT_486952</name>
</gene>
<comment type="caution">
    <text evidence="4">The sequence shown here is derived from an EMBL/GenBank/DDBJ whole genome shotgun (WGS) entry which is preliminary data.</text>
</comment>
<dbReference type="Proteomes" id="UP001182556">
    <property type="component" value="Unassembled WGS sequence"/>
</dbReference>
<evidence type="ECO:0000313" key="4">
    <source>
        <dbReference type="EMBL" id="KAK1924811.1"/>
    </source>
</evidence>
<dbReference type="GO" id="GO:0005975">
    <property type="term" value="P:carbohydrate metabolic process"/>
    <property type="evidence" value="ECO:0007669"/>
    <property type="project" value="InterPro"/>
</dbReference>
<dbReference type="AlphaFoldDB" id="A0AAD9FRA6"/>
<dbReference type="PANTHER" id="PTHR31308">
    <property type="match status" value="1"/>
</dbReference>
<dbReference type="InterPro" id="IPR017853">
    <property type="entry name" value="GH"/>
</dbReference>
<name>A0AAD9FRA6_PAPLA</name>
<accession>A0AAD9FRA6</accession>